<protein>
    <submittedName>
        <fullName evidence="2">Transposase</fullName>
    </submittedName>
</protein>
<dbReference type="AlphaFoldDB" id="A0A7E4VYZ5"/>
<evidence type="ECO:0000313" key="1">
    <source>
        <dbReference type="Proteomes" id="UP000492821"/>
    </source>
</evidence>
<sequence>MDFEVNHSMKWVMQVKAKGVVQVKERSAGNAFTNNQCDGRHREKCANCRQPAVPSRVEQTQTMYYRVVSAGLPHCIGRIRTETSSFESSKNAHYLCLSAWRASGKRENLDREAIALSTPARFQNSWMK</sequence>
<evidence type="ECO:0000313" key="2">
    <source>
        <dbReference type="WBParaSite" id="Pan_g4899.t1"/>
    </source>
</evidence>
<accession>A0A7E4VYZ5</accession>
<keyword evidence="1" id="KW-1185">Reference proteome</keyword>
<dbReference type="Proteomes" id="UP000492821">
    <property type="component" value="Unassembled WGS sequence"/>
</dbReference>
<organism evidence="1 2">
    <name type="scientific">Panagrellus redivivus</name>
    <name type="common">Microworm</name>
    <dbReference type="NCBI Taxonomy" id="6233"/>
    <lineage>
        <taxon>Eukaryota</taxon>
        <taxon>Metazoa</taxon>
        <taxon>Ecdysozoa</taxon>
        <taxon>Nematoda</taxon>
        <taxon>Chromadorea</taxon>
        <taxon>Rhabditida</taxon>
        <taxon>Tylenchina</taxon>
        <taxon>Panagrolaimomorpha</taxon>
        <taxon>Panagrolaimoidea</taxon>
        <taxon>Panagrolaimidae</taxon>
        <taxon>Panagrellus</taxon>
    </lineage>
</organism>
<reference evidence="1" key="1">
    <citation type="journal article" date="2013" name="Genetics">
        <title>The draft genome and transcriptome of Panagrellus redivivus are shaped by the harsh demands of a free-living lifestyle.</title>
        <authorList>
            <person name="Srinivasan J."/>
            <person name="Dillman A.R."/>
            <person name="Macchietto M.G."/>
            <person name="Heikkinen L."/>
            <person name="Lakso M."/>
            <person name="Fracchia K.M."/>
            <person name="Antoshechkin I."/>
            <person name="Mortazavi A."/>
            <person name="Wong G."/>
            <person name="Sternberg P.W."/>
        </authorList>
    </citation>
    <scope>NUCLEOTIDE SEQUENCE [LARGE SCALE GENOMIC DNA]</scope>
    <source>
        <strain evidence="1">MT8872</strain>
    </source>
</reference>
<proteinExistence type="predicted"/>
<reference evidence="2" key="2">
    <citation type="submission" date="2020-10" db="UniProtKB">
        <authorList>
            <consortium name="WormBaseParasite"/>
        </authorList>
    </citation>
    <scope>IDENTIFICATION</scope>
</reference>
<dbReference type="WBParaSite" id="Pan_g4899.t1">
    <property type="protein sequence ID" value="Pan_g4899.t1"/>
    <property type="gene ID" value="Pan_g4899"/>
</dbReference>
<name>A0A7E4VYZ5_PANRE</name>